<protein>
    <submittedName>
        <fullName evidence="2">Aerobic carbon monoxide dehydrogenase molybdenum cofactor insertion protein CoxF</fullName>
    </submittedName>
</protein>
<dbReference type="InterPro" id="IPR009078">
    <property type="entry name" value="Ferritin-like_SF"/>
</dbReference>
<dbReference type="InterPro" id="IPR012348">
    <property type="entry name" value="RNR-like"/>
</dbReference>
<dbReference type="EMBL" id="FAXC01000191">
    <property type="protein sequence ID" value="CUV09153.1"/>
    <property type="molecule type" value="Genomic_DNA"/>
</dbReference>
<reference evidence="2" key="1">
    <citation type="submission" date="2015-10" db="EMBL/GenBank/DDBJ databases">
        <authorList>
            <person name="Gilbert D.G."/>
        </authorList>
    </citation>
    <scope>NUCLEOTIDE SEQUENCE</scope>
</reference>
<dbReference type="Pfam" id="PF02625">
    <property type="entry name" value="XdhC_CoxI"/>
    <property type="match status" value="1"/>
</dbReference>
<name>A0A160VF67_9ZZZZ</name>
<dbReference type="InterPro" id="IPR003777">
    <property type="entry name" value="XdhC_CoxI"/>
</dbReference>
<dbReference type="AlphaFoldDB" id="A0A160VF67"/>
<dbReference type="PANTHER" id="PTHR30388:SF6">
    <property type="entry name" value="XANTHINE DEHYDROGENASE SUBUNIT A-RELATED"/>
    <property type="match status" value="1"/>
</dbReference>
<feature type="domain" description="TRASH" evidence="1">
    <location>
        <begin position="276"/>
        <end position="314"/>
    </location>
</feature>
<evidence type="ECO:0000259" key="1">
    <source>
        <dbReference type="SMART" id="SM00746"/>
    </source>
</evidence>
<accession>A0A160VF67</accession>
<dbReference type="Pfam" id="PF13478">
    <property type="entry name" value="XdhC_C"/>
    <property type="match status" value="1"/>
</dbReference>
<dbReference type="InterPro" id="IPR011017">
    <property type="entry name" value="TRASH_dom"/>
</dbReference>
<dbReference type="SUPFAM" id="SSF47240">
    <property type="entry name" value="Ferritin-like"/>
    <property type="match status" value="1"/>
</dbReference>
<dbReference type="PANTHER" id="PTHR30388">
    <property type="entry name" value="ALDEHYDE OXIDOREDUCTASE MOLYBDENUM COFACTOR ASSEMBLY PROTEIN"/>
    <property type="match status" value="1"/>
</dbReference>
<proteinExistence type="predicted"/>
<sequence>MAKQFNWIQRIAELEKAGKPFAIATVIDTVAPTSAKPMAKAIINVDGKLEGWIGGGCSQDIIIEEALKCINTGKSVLIRLSPNELNDETHSFKKNFLMACESEGTLEFHLEPVLPMKKMIIYGTTPSAETLANMGKLLNYDIVVMGKEANKLFLSDGINTRKEFESIDGVSYAIVATQGKGDMRSIRSAIASNPEYLALIASKRKGDKLINRLLKKGTNKNKLKKIKYPAGLDIGAVTPQEIATSIMAEIIQLSRPDLEEELVIDFMQVKEGQEKDPICGMGVDPKNAEHLTEYKGEKYYFCCSGCLEKFESEPAVYV</sequence>
<evidence type="ECO:0000313" key="2">
    <source>
        <dbReference type="EMBL" id="CUV09153.1"/>
    </source>
</evidence>
<dbReference type="SMART" id="SM00746">
    <property type="entry name" value="TRASH"/>
    <property type="match status" value="1"/>
</dbReference>
<gene>
    <name evidence="2" type="ORF">MGWOODY_Mmi1337</name>
</gene>
<dbReference type="InterPro" id="IPR052698">
    <property type="entry name" value="MoCofactor_Util/Proc"/>
</dbReference>
<dbReference type="Pfam" id="PF04945">
    <property type="entry name" value="YHS"/>
    <property type="match status" value="1"/>
</dbReference>
<dbReference type="InterPro" id="IPR007029">
    <property type="entry name" value="YHS_dom"/>
</dbReference>
<dbReference type="InterPro" id="IPR027051">
    <property type="entry name" value="XdhC_Rossmann_dom"/>
</dbReference>
<dbReference type="Gene3D" id="1.10.620.20">
    <property type="entry name" value="Ribonucleotide Reductase, subunit A"/>
    <property type="match status" value="1"/>
</dbReference>
<dbReference type="GO" id="GO:0016491">
    <property type="term" value="F:oxidoreductase activity"/>
    <property type="evidence" value="ECO:0007669"/>
    <property type="project" value="InterPro"/>
</dbReference>
<dbReference type="Gene3D" id="3.40.50.720">
    <property type="entry name" value="NAD(P)-binding Rossmann-like Domain"/>
    <property type="match status" value="1"/>
</dbReference>
<organism evidence="2">
    <name type="scientific">hydrothermal vent metagenome</name>
    <dbReference type="NCBI Taxonomy" id="652676"/>
    <lineage>
        <taxon>unclassified sequences</taxon>
        <taxon>metagenomes</taxon>
        <taxon>ecological metagenomes</taxon>
    </lineage>
</organism>